<dbReference type="RefSeq" id="WP_013043673.1">
    <property type="nucleotide sequence ID" value="NC_014008.1"/>
</dbReference>
<sequence>MKLLQIVSLICMLSSCAEGVPSVIGTWKSNQLLTLQHSPLDSSVDETTRSKFENLFGRMTITYSRTQATSRMDADEGIEAWESVSEYRILIQTKDKLLIEWLDRRKGEWKKETLHFVNPDRYWIMLELPDGTVLGREYFDRQS</sequence>
<dbReference type="OrthoDB" id="288168at2"/>
<keyword evidence="1" id="KW-0732">Signal</keyword>
<feature type="signal peptide" evidence="1">
    <location>
        <begin position="1"/>
        <end position="17"/>
    </location>
</feature>
<name>D5EKP4_CORAD</name>
<evidence type="ECO:0008006" key="4">
    <source>
        <dbReference type="Google" id="ProtNLM"/>
    </source>
</evidence>
<gene>
    <name evidence="2" type="ordered locus">Caka_1933</name>
</gene>
<dbReference type="PROSITE" id="PS51257">
    <property type="entry name" value="PROKAR_LIPOPROTEIN"/>
    <property type="match status" value="1"/>
</dbReference>
<accession>D5EKP4</accession>
<feature type="chain" id="PRO_5003070787" description="Lipocalin-like domain-containing protein" evidence="1">
    <location>
        <begin position="18"/>
        <end position="143"/>
    </location>
</feature>
<proteinExistence type="predicted"/>
<reference evidence="2 3" key="1">
    <citation type="journal article" date="2010" name="Stand. Genomic Sci.">
        <title>Complete genome sequence of Coraliomargarita akajimensis type strain (04OKA010-24).</title>
        <authorList>
            <person name="Mavromatis K."/>
            <person name="Abt B."/>
            <person name="Brambilla E."/>
            <person name="Lapidus A."/>
            <person name="Copeland A."/>
            <person name="Deshpande S."/>
            <person name="Nolan M."/>
            <person name="Lucas S."/>
            <person name="Tice H."/>
            <person name="Cheng J.F."/>
            <person name="Han C."/>
            <person name="Detter J.C."/>
            <person name="Woyke T."/>
            <person name="Goodwin L."/>
            <person name="Pitluck S."/>
            <person name="Held B."/>
            <person name="Brettin T."/>
            <person name="Tapia R."/>
            <person name="Ivanova N."/>
            <person name="Mikhailova N."/>
            <person name="Pati A."/>
            <person name="Liolios K."/>
            <person name="Chen A."/>
            <person name="Palaniappan K."/>
            <person name="Land M."/>
            <person name="Hauser L."/>
            <person name="Chang Y.J."/>
            <person name="Jeffries C.D."/>
            <person name="Rohde M."/>
            <person name="Goker M."/>
            <person name="Bristow J."/>
            <person name="Eisen J.A."/>
            <person name="Markowitz V."/>
            <person name="Hugenholtz P."/>
            <person name="Klenk H.P."/>
            <person name="Kyrpides N.C."/>
        </authorList>
    </citation>
    <scope>NUCLEOTIDE SEQUENCE [LARGE SCALE GENOMIC DNA]</scope>
    <source>
        <strain evidence="3">DSM 45221 / IAM 15411 / JCM 23193 / KCTC 12865</strain>
    </source>
</reference>
<evidence type="ECO:0000313" key="2">
    <source>
        <dbReference type="EMBL" id="ADE54951.1"/>
    </source>
</evidence>
<evidence type="ECO:0000313" key="3">
    <source>
        <dbReference type="Proteomes" id="UP000000925"/>
    </source>
</evidence>
<dbReference type="KEGG" id="caa:Caka_1933"/>
<protein>
    <recommendedName>
        <fullName evidence="4">Lipocalin-like domain-containing protein</fullName>
    </recommendedName>
</protein>
<keyword evidence="3" id="KW-1185">Reference proteome</keyword>
<dbReference type="AlphaFoldDB" id="D5EKP4"/>
<dbReference type="HOGENOM" id="CLU_1802852_0_0_0"/>
<evidence type="ECO:0000256" key="1">
    <source>
        <dbReference type="SAM" id="SignalP"/>
    </source>
</evidence>
<dbReference type="Proteomes" id="UP000000925">
    <property type="component" value="Chromosome"/>
</dbReference>
<organism evidence="2 3">
    <name type="scientific">Coraliomargarita akajimensis (strain DSM 45221 / IAM 15411 / JCM 23193 / KCTC 12865 / 04OKA010-24)</name>
    <dbReference type="NCBI Taxonomy" id="583355"/>
    <lineage>
        <taxon>Bacteria</taxon>
        <taxon>Pseudomonadati</taxon>
        <taxon>Verrucomicrobiota</taxon>
        <taxon>Opitutia</taxon>
        <taxon>Puniceicoccales</taxon>
        <taxon>Coraliomargaritaceae</taxon>
        <taxon>Coraliomargarita</taxon>
    </lineage>
</organism>
<dbReference type="EMBL" id="CP001998">
    <property type="protein sequence ID" value="ADE54951.1"/>
    <property type="molecule type" value="Genomic_DNA"/>
</dbReference>